<dbReference type="NCBIfam" id="TIGR00500">
    <property type="entry name" value="met_pdase_I"/>
    <property type="match status" value="1"/>
</dbReference>
<comment type="catalytic activity">
    <reaction evidence="6 7">
        <text>Release of N-terminal amino acids, preferentially methionine, from peptides and arylamides.</text>
        <dbReference type="EC" id="3.4.11.18"/>
    </reaction>
</comment>
<feature type="binding site" evidence="6">
    <location>
        <position position="75"/>
    </location>
    <ligand>
        <name>substrate</name>
    </ligand>
</feature>
<accession>A0A2G9YAB2</accession>
<dbReference type="CDD" id="cd01086">
    <property type="entry name" value="MetAP1"/>
    <property type="match status" value="1"/>
</dbReference>
<feature type="binding site" evidence="6">
    <location>
        <position position="229"/>
    </location>
    <ligand>
        <name>a divalent metal cation</name>
        <dbReference type="ChEBI" id="CHEBI:60240"/>
        <label>1</label>
    </ligand>
</feature>
<evidence type="ECO:0000313" key="9">
    <source>
        <dbReference type="EMBL" id="PIP16178.1"/>
    </source>
</evidence>
<evidence type="ECO:0000256" key="1">
    <source>
        <dbReference type="ARBA" id="ARBA00002521"/>
    </source>
</evidence>
<reference evidence="9 10" key="1">
    <citation type="submission" date="2017-09" db="EMBL/GenBank/DDBJ databases">
        <title>Depth-based differentiation of microbial function through sediment-hosted aquifers and enrichment of novel symbionts in the deep terrestrial subsurface.</title>
        <authorList>
            <person name="Probst A.J."/>
            <person name="Ladd B."/>
            <person name="Jarett J.K."/>
            <person name="Geller-Mcgrath D.E."/>
            <person name="Sieber C.M."/>
            <person name="Emerson J.B."/>
            <person name="Anantharaman K."/>
            <person name="Thomas B.C."/>
            <person name="Malmstrom R."/>
            <person name="Stieglmeier M."/>
            <person name="Klingl A."/>
            <person name="Woyke T."/>
            <person name="Ryan C.M."/>
            <person name="Banfield J.F."/>
        </authorList>
    </citation>
    <scope>NUCLEOTIDE SEQUENCE [LARGE SCALE GENOMIC DNA]</scope>
    <source>
        <strain evidence="9">CG23_combo_of_CG06-09_8_20_14_all_48_7</strain>
    </source>
</reference>
<sequence length="245" mass="26321">MVLHQAKRKKMFQAGRIVGLCREYLAGLIKPGVTGEELDRKAEEFILREGGLPAFKGYRGFPAAICVSPNEVVIHGIPGDYILSEGDVVGIDLGVEKEGFFADGAGTFPVGKISPEKERLLTVTKAALTAAVNCIRPGVVVDDVSRTVEILVTGAGFAVVKSFCGHGIGQFLHQKPEIPNFVSGNQFRFYPGLGLAIEPMVNYKEGEVRVLSDGWTVVTVDGCPSAHFEETVIVSDDGCEVVTRL</sequence>
<dbReference type="PRINTS" id="PR00599">
    <property type="entry name" value="MAPEPTIDASE"/>
</dbReference>
<feature type="binding site" evidence="6">
    <location>
        <position position="92"/>
    </location>
    <ligand>
        <name>a divalent metal cation</name>
        <dbReference type="ChEBI" id="CHEBI:60240"/>
        <label>1</label>
    </ligand>
</feature>
<comment type="similarity">
    <text evidence="6">Belongs to the peptidase M24A family. Methionine aminopeptidase type 1 subfamily.</text>
</comment>
<name>A0A2G9YAB2_9BACT</name>
<dbReference type="GO" id="GO:0006508">
    <property type="term" value="P:proteolysis"/>
    <property type="evidence" value="ECO:0007669"/>
    <property type="project" value="UniProtKB-KW"/>
</dbReference>
<comment type="caution">
    <text evidence="9">The sequence shown here is derived from an EMBL/GenBank/DDBJ whole genome shotgun (WGS) entry which is preliminary data.</text>
</comment>
<protein>
    <recommendedName>
        <fullName evidence="6 7">Methionine aminopeptidase</fullName>
        <shortName evidence="6">MAP</shortName>
        <shortName evidence="6">MetAP</shortName>
        <ecNumber evidence="6 7">3.4.11.18</ecNumber>
    </recommendedName>
    <alternativeName>
        <fullName evidence="6">Peptidase M</fullName>
    </alternativeName>
</protein>
<feature type="binding site" evidence="6">
    <location>
        <position position="173"/>
    </location>
    <ligand>
        <name>substrate</name>
    </ligand>
</feature>
<feature type="domain" description="Peptidase M24" evidence="8">
    <location>
        <begin position="10"/>
        <end position="235"/>
    </location>
</feature>
<comment type="subunit">
    <text evidence="6">Monomer.</text>
</comment>
<dbReference type="Gene3D" id="3.90.230.10">
    <property type="entry name" value="Creatinase/methionine aminopeptidase superfamily"/>
    <property type="match status" value="1"/>
</dbReference>
<dbReference type="GO" id="GO:0070006">
    <property type="term" value="F:metalloaminopeptidase activity"/>
    <property type="evidence" value="ECO:0007669"/>
    <property type="project" value="UniProtKB-UniRule"/>
</dbReference>
<comment type="cofactor">
    <cofactor evidence="6">
        <name>Co(2+)</name>
        <dbReference type="ChEBI" id="CHEBI:48828"/>
    </cofactor>
    <cofactor evidence="6">
        <name>Zn(2+)</name>
        <dbReference type="ChEBI" id="CHEBI:29105"/>
    </cofactor>
    <cofactor evidence="6">
        <name>Mn(2+)</name>
        <dbReference type="ChEBI" id="CHEBI:29035"/>
    </cofactor>
    <cofactor evidence="6">
        <name>Fe(2+)</name>
        <dbReference type="ChEBI" id="CHEBI:29033"/>
    </cofactor>
    <text evidence="6">Binds 2 divalent metal cations per subunit. Has a high-affinity and a low affinity metal-binding site. The true nature of the physiological cofactor is under debate. The enzyme is active with cobalt, zinc, manganese or divalent iron ions. Most likely, methionine aminopeptidases function as mononuclear Fe(2+)-metalloproteases under physiological conditions, and the catalytically relevant metal-binding site has been assigned to the histidine-containing high-affinity site.</text>
</comment>
<dbReference type="Proteomes" id="UP000230392">
    <property type="component" value="Unassembled WGS sequence"/>
</dbReference>
<evidence type="ECO:0000256" key="6">
    <source>
        <dbReference type="HAMAP-Rule" id="MF_01974"/>
    </source>
</evidence>
<dbReference type="AlphaFoldDB" id="A0A2G9YAB2"/>
<dbReference type="EMBL" id="PCRF01000189">
    <property type="protein sequence ID" value="PIP16178.1"/>
    <property type="molecule type" value="Genomic_DNA"/>
</dbReference>
<evidence type="ECO:0000313" key="10">
    <source>
        <dbReference type="Proteomes" id="UP000230392"/>
    </source>
</evidence>
<dbReference type="GO" id="GO:0046872">
    <property type="term" value="F:metal ion binding"/>
    <property type="evidence" value="ECO:0007669"/>
    <property type="project" value="UniProtKB-UniRule"/>
</dbReference>
<keyword evidence="5 6" id="KW-0378">Hydrolase</keyword>
<evidence type="ECO:0000259" key="8">
    <source>
        <dbReference type="Pfam" id="PF00557"/>
    </source>
</evidence>
<dbReference type="Pfam" id="PF00557">
    <property type="entry name" value="Peptidase_M24"/>
    <property type="match status" value="1"/>
</dbReference>
<comment type="function">
    <text evidence="1 6">Removes the N-terminal methionine from nascent proteins. The N-terminal methionine is often cleaved when the second residue in the primary sequence is small and uncharged (Met-Ala-, Cys, Gly, Pro, Ser, Thr, or Val). Requires deformylation of the N(alpha)-formylated initiator methionine before it can be hydrolyzed.</text>
</comment>
<dbReference type="InterPro" id="IPR001714">
    <property type="entry name" value="Pept_M24_MAP"/>
</dbReference>
<dbReference type="HAMAP" id="MF_01974">
    <property type="entry name" value="MetAP_1"/>
    <property type="match status" value="1"/>
</dbReference>
<feature type="binding site" evidence="6">
    <location>
        <position position="198"/>
    </location>
    <ligand>
        <name>a divalent metal cation</name>
        <dbReference type="ChEBI" id="CHEBI:60240"/>
        <label>2</label>
        <note>catalytic</note>
    </ligand>
</feature>
<organism evidence="9 10">
    <name type="scientific">bacterium (Candidatus Ratteibacteria) CG23_combo_of_CG06-09_8_20_14_all_48_7</name>
    <dbReference type="NCBI Taxonomy" id="2014292"/>
    <lineage>
        <taxon>Bacteria</taxon>
        <taxon>Candidatus Ratteibacteria</taxon>
    </lineage>
</organism>
<dbReference type="InterPro" id="IPR002467">
    <property type="entry name" value="Pept_M24A_MAP1"/>
</dbReference>
<dbReference type="EC" id="3.4.11.18" evidence="6 7"/>
<evidence type="ECO:0000256" key="5">
    <source>
        <dbReference type="ARBA" id="ARBA00022801"/>
    </source>
</evidence>
<dbReference type="InterPro" id="IPR036005">
    <property type="entry name" value="Creatinase/aminopeptidase-like"/>
</dbReference>
<evidence type="ECO:0000256" key="3">
    <source>
        <dbReference type="ARBA" id="ARBA00022670"/>
    </source>
</evidence>
<keyword evidence="3 6" id="KW-0645">Protease</keyword>
<keyword evidence="2 6" id="KW-0031">Aminopeptidase</keyword>
<dbReference type="PANTHER" id="PTHR43330:SF27">
    <property type="entry name" value="METHIONINE AMINOPEPTIDASE"/>
    <property type="match status" value="1"/>
</dbReference>
<gene>
    <name evidence="6 9" type="primary">map</name>
    <name evidence="9" type="ORF">COX46_03855</name>
</gene>
<proteinExistence type="inferred from homology"/>
<feature type="binding site" evidence="6">
    <location>
        <position position="103"/>
    </location>
    <ligand>
        <name>a divalent metal cation</name>
        <dbReference type="ChEBI" id="CHEBI:60240"/>
        <label>1</label>
    </ligand>
</feature>
<dbReference type="PROSITE" id="PS00680">
    <property type="entry name" value="MAP_1"/>
    <property type="match status" value="1"/>
</dbReference>
<dbReference type="GO" id="GO:0005829">
    <property type="term" value="C:cytosol"/>
    <property type="evidence" value="ECO:0007669"/>
    <property type="project" value="TreeGrafter"/>
</dbReference>
<dbReference type="PANTHER" id="PTHR43330">
    <property type="entry name" value="METHIONINE AMINOPEPTIDASE"/>
    <property type="match status" value="1"/>
</dbReference>
<evidence type="ECO:0000256" key="4">
    <source>
        <dbReference type="ARBA" id="ARBA00022723"/>
    </source>
</evidence>
<dbReference type="InterPro" id="IPR000994">
    <property type="entry name" value="Pept_M24"/>
</dbReference>
<keyword evidence="4 6" id="KW-0479">Metal-binding</keyword>
<dbReference type="GO" id="GO:0004239">
    <property type="term" value="F:initiator methionyl aminopeptidase activity"/>
    <property type="evidence" value="ECO:0007669"/>
    <property type="project" value="UniProtKB-UniRule"/>
</dbReference>
<feature type="binding site" evidence="6">
    <location>
        <position position="229"/>
    </location>
    <ligand>
        <name>a divalent metal cation</name>
        <dbReference type="ChEBI" id="CHEBI:60240"/>
        <label>2</label>
        <note>catalytic</note>
    </ligand>
</feature>
<dbReference type="SUPFAM" id="SSF55920">
    <property type="entry name" value="Creatinase/aminopeptidase"/>
    <property type="match status" value="1"/>
</dbReference>
<feature type="binding site" evidence="6">
    <location>
        <position position="166"/>
    </location>
    <ligand>
        <name>a divalent metal cation</name>
        <dbReference type="ChEBI" id="CHEBI:60240"/>
        <label>2</label>
        <note>catalytic</note>
    </ligand>
</feature>
<feature type="binding site" evidence="6">
    <location>
        <position position="103"/>
    </location>
    <ligand>
        <name>a divalent metal cation</name>
        <dbReference type="ChEBI" id="CHEBI:60240"/>
        <label>2</label>
        <note>catalytic</note>
    </ligand>
</feature>
<evidence type="ECO:0000256" key="2">
    <source>
        <dbReference type="ARBA" id="ARBA00022438"/>
    </source>
</evidence>
<evidence type="ECO:0000256" key="7">
    <source>
        <dbReference type="RuleBase" id="RU003653"/>
    </source>
</evidence>